<evidence type="ECO:0000313" key="2">
    <source>
        <dbReference type="Proteomes" id="UP000528457"/>
    </source>
</evidence>
<dbReference type="InterPro" id="IPR021432">
    <property type="entry name" value="DUF3081"/>
</dbReference>
<dbReference type="InParanoid" id="A0A7X0JPU2"/>
<dbReference type="Proteomes" id="UP000528457">
    <property type="component" value="Unassembled WGS sequence"/>
</dbReference>
<gene>
    <name evidence="1" type="ORF">HNR48_000371</name>
</gene>
<comment type="caution">
    <text evidence="1">The sequence shown here is derived from an EMBL/GenBank/DDBJ whole genome shotgun (WGS) entry which is preliminary data.</text>
</comment>
<keyword evidence="2" id="KW-1185">Reference proteome</keyword>
<dbReference type="Pfam" id="PF11280">
    <property type="entry name" value="DUF3081"/>
    <property type="match status" value="1"/>
</dbReference>
<proteinExistence type="predicted"/>
<evidence type="ECO:0008006" key="3">
    <source>
        <dbReference type="Google" id="ProtNLM"/>
    </source>
</evidence>
<evidence type="ECO:0000313" key="1">
    <source>
        <dbReference type="EMBL" id="MBB6520093.1"/>
    </source>
</evidence>
<organism evidence="1 2">
    <name type="scientific">Pseudoteredinibacter isoporae</name>
    <dbReference type="NCBI Taxonomy" id="570281"/>
    <lineage>
        <taxon>Bacteria</taxon>
        <taxon>Pseudomonadati</taxon>
        <taxon>Pseudomonadota</taxon>
        <taxon>Gammaproteobacteria</taxon>
        <taxon>Cellvibrionales</taxon>
        <taxon>Cellvibrionaceae</taxon>
        <taxon>Pseudoteredinibacter</taxon>
    </lineage>
</organism>
<reference evidence="1 2" key="1">
    <citation type="submission" date="2020-08" db="EMBL/GenBank/DDBJ databases">
        <title>Genomic Encyclopedia of Type Strains, Phase IV (KMG-IV): sequencing the most valuable type-strain genomes for metagenomic binning, comparative biology and taxonomic classification.</title>
        <authorList>
            <person name="Goeker M."/>
        </authorList>
    </citation>
    <scope>NUCLEOTIDE SEQUENCE [LARGE SCALE GENOMIC DNA]</scope>
    <source>
        <strain evidence="1 2">DSM 22368</strain>
    </source>
</reference>
<protein>
    <recommendedName>
        <fullName evidence="3">DUF3081 domain-containing protein</fullName>
    </recommendedName>
</protein>
<dbReference type="EMBL" id="JACHHT010000001">
    <property type="protein sequence ID" value="MBB6520093.1"/>
    <property type="molecule type" value="Genomic_DNA"/>
</dbReference>
<sequence>MSSPQDRRRILLAAGLIQAHGHQQDGVYHLDQVQLDKGPDGYQICLHYNGVNLNLGFHHTLNSDAANRRELEAFYDRLDRIIKNYS</sequence>
<dbReference type="AlphaFoldDB" id="A0A7X0JPU2"/>
<name>A0A7X0JPU2_9GAMM</name>
<accession>A0A7X0JPU2</accession>
<dbReference type="RefSeq" id="WP_166852273.1">
    <property type="nucleotide sequence ID" value="NZ_JAAONY010000001.1"/>
</dbReference>